<feature type="domain" description="Band 7" evidence="4">
    <location>
        <begin position="43"/>
        <end position="250"/>
    </location>
</feature>
<reference evidence="5 6" key="1">
    <citation type="submission" date="2016-08" db="EMBL/GenBank/DDBJ databases">
        <title>Whole genome sequence of Pseudomonas graminis strain UASWS1507, a potential biological control agent for agriculture.</title>
        <authorList>
            <person name="Crovadore J."/>
            <person name="Calmin G."/>
            <person name="Chablais R."/>
            <person name="Cochard B."/>
            <person name="Lefort F."/>
        </authorList>
    </citation>
    <scope>NUCLEOTIDE SEQUENCE [LARGE SCALE GENOMIC DNA]</scope>
    <source>
        <strain evidence="5 6">UASWS1507</strain>
    </source>
</reference>
<comment type="subcellular location">
    <subcellularLocation>
        <location evidence="1">Membrane</location>
        <topology evidence="1">Single-pass membrane protein</topology>
    </subcellularLocation>
</comment>
<evidence type="ECO:0000256" key="2">
    <source>
        <dbReference type="SAM" id="Coils"/>
    </source>
</evidence>
<comment type="caution">
    <text evidence="5">The sequence shown here is derived from an EMBL/GenBank/DDBJ whole genome shotgun (WGS) entry which is preliminary data.</text>
</comment>
<evidence type="ECO:0000256" key="3">
    <source>
        <dbReference type="SAM" id="Phobius"/>
    </source>
</evidence>
<dbReference type="InterPro" id="IPR036013">
    <property type="entry name" value="Band_7/SPFH_dom_sf"/>
</dbReference>
<dbReference type="GO" id="GO:0016020">
    <property type="term" value="C:membrane"/>
    <property type="evidence" value="ECO:0007669"/>
    <property type="project" value="UniProtKB-SubCell"/>
</dbReference>
<dbReference type="Proteomes" id="UP000095143">
    <property type="component" value="Unassembled WGS sequence"/>
</dbReference>
<dbReference type="Pfam" id="PF01145">
    <property type="entry name" value="Band_7"/>
    <property type="match status" value="1"/>
</dbReference>
<feature type="transmembrane region" description="Helical" evidence="3">
    <location>
        <begin position="24"/>
        <end position="43"/>
    </location>
</feature>
<protein>
    <recommendedName>
        <fullName evidence="4">Band 7 domain-containing protein</fullName>
    </recommendedName>
</protein>
<accession>A0A1C2E6R9</accession>
<proteinExistence type="predicted"/>
<keyword evidence="3" id="KW-0812">Transmembrane</keyword>
<dbReference type="SMART" id="SM00244">
    <property type="entry name" value="PHB"/>
    <property type="match status" value="1"/>
</dbReference>
<dbReference type="SUPFAM" id="SSF117892">
    <property type="entry name" value="Band 7/SPFH domain"/>
    <property type="match status" value="1"/>
</dbReference>
<evidence type="ECO:0000313" key="6">
    <source>
        <dbReference type="Proteomes" id="UP000095143"/>
    </source>
</evidence>
<evidence type="ECO:0000313" key="5">
    <source>
        <dbReference type="EMBL" id="OCX22613.1"/>
    </source>
</evidence>
<keyword evidence="3" id="KW-0472">Membrane</keyword>
<dbReference type="Gene3D" id="3.30.479.30">
    <property type="entry name" value="Band 7 domain"/>
    <property type="match status" value="1"/>
</dbReference>
<sequence length="355" mass="38271">MTEQDTAHIERPVVNSPWLQASRLAFLGLYVVTLLAALGWAVSNVREIDPQNRAVVFRFGEMDRVQNAGLLLAWPQPFEQVVLLPSADRVIERHVETLMRSPTALAADKITSFATPMSDALAGSGYLLTGDAGVVQLDVTAYYKVTDPREFVLQGEHVLPALDRLVNRSAVSLTAARDLDTILVARPELVGSDSQSAERRERLRGDLVQGINTRLGELTATGVGLGVEVVRVDVQSSLPAAAVNAFNAVLTASQQADQAVANARTDAEKLNQTANQQADRTLQVAHAQASERLAKAQTDTAAVTGLAMSIQNKSDPGLLLRIYRERVPAILKQAGSVTTVDPRDDSRLIIQGADK</sequence>
<organism evidence="5 6">
    <name type="scientific">Pseudomonas graminis</name>
    <dbReference type="NCBI Taxonomy" id="158627"/>
    <lineage>
        <taxon>Bacteria</taxon>
        <taxon>Pseudomonadati</taxon>
        <taxon>Pseudomonadota</taxon>
        <taxon>Gammaproteobacteria</taxon>
        <taxon>Pseudomonadales</taxon>
        <taxon>Pseudomonadaceae</taxon>
        <taxon>Pseudomonas</taxon>
    </lineage>
</organism>
<name>A0A1C2E6R9_9PSED</name>
<dbReference type="AlphaFoldDB" id="A0A1C2E6R9"/>
<keyword evidence="2" id="KW-0175">Coiled coil</keyword>
<dbReference type="InterPro" id="IPR001107">
    <property type="entry name" value="Band_7"/>
</dbReference>
<gene>
    <name evidence="5" type="ORF">BBI10_08895</name>
</gene>
<dbReference type="EMBL" id="MDEN01000059">
    <property type="protein sequence ID" value="OCX22613.1"/>
    <property type="molecule type" value="Genomic_DNA"/>
</dbReference>
<evidence type="ECO:0000259" key="4">
    <source>
        <dbReference type="SMART" id="SM00244"/>
    </source>
</evidence>
<feature type="coiled-coil region" evidence="2">
    <location>
        <begin position="253"/>
        <end position="280"/>
    </location>
</feature>
<keyword evidence="3" id="KW-1133">Transmembrane helix</keyword>
<dbReference type="OrthoDB" id="8351024at2"/>
<dbReference type="STRING" id="158627.BW687_09100"/>
<evidence type="ECO:0000256" key="1">
    <source>
        <dbReference type="ARBA" id="ARBA00004167"/>
    </source>
</evidence>
<dbReference type="RefSeq" id="WP_065988101.1">
    <property type="nucleotide sequence ID" value="NZ_MDEN01000059.1"/>
</dbReference>